<evidence type="ECO:0000256" key="10">
    <source>
        <dbReference type="RuleBase" id="RU362068"/>
    </source>
</evidence>
<dbReference type="InterPro" id="IPR013328">
    <property type="entry name" value="6PGD_dom2"/>
</dbReference>
<comment type="catalytic activity">
    <reaction evidence="9 10">
        <text>(R)-pantoate + NADP(+) = 2-dehydropantoate + NADPH + H(+)</text>
        <dbReference type="Rhea" id="RHEA:16233"/>
        <dbReference type="ChEBI" id="CHEBI:11561"/>
        <dbReference type="ChEBI" id="CHEBI:15378"/>
        <dbReference type="ChEBI" id="CHEBI:15980"/>
        <dbReference type="ChEBI" id="CHEBI:57783"/>
        <dbReference type="ChEBI" id="CHEBI:58349"/>
        <dbReference type="EC" id="1.1.1.169"/>
    </reaction>
</comment>
<dbReference type="OrthoDB" id="8555723at2"/>
<evidence type="ECO:0000256" key="1">
    <source>
        <dbReference type="ARBA" id="ARBA00004994"/>
    </source>
</evidence>
<reference evidence="13 14" key="1">
    <citation type="submission" date="2019-01" db="EMBL/GenBank/DDBJ databases">
        <authorList>
            <person name="Chen W.-M."/>
        </authorList>
    </citation>
    <scope>NUCLEOTIDE SEQUENCE [LARGE SCALE GENOMIC DNA]</scope>
    <source>
        <strain evidence="13 14">KYPY4</strain>
    </source>
</reference>
<dbReference type="GO" id="GO:0005737">
    <property type="term" value="C:cytoplasm"/>
    <property type="evidence" value="ECO:0007669"/>
    <property type="project" value="TreeGrafter"/>
</dbReference>
<dbReference type="EMBL" id="SACR01000003">
    <property type="protein sequence ID" value="RVU46350.1"/>
    <property type="molecule type" value="Genomic_DNA"/>
</dbReference>
<dbReference type="PANTHER" id="PTHR43765">
    <property type="entry name" value="2-DEHYDROPANTOATE 2-REDUCTASE-RELATED"/>
    <property type="match status" value="1"/>
</dbReference>
<proteinExistence type="inferred from homology"/>
<dbReference type="Gene3D" id="3.40.50.720">
    <property type="entry name" value="NAD(P)-binding Rossmann-like Domain"/>
    <property type="match status" value="1"/>
</dbReference>
<evidence type="ECO:0000256" key="8">
    <source>
        <dbReference type="ARBA" id="ARBA00032024"/>
    </source>
</evidence>
<dbReference type="GO" id="GO:0008677">
    <property type="term" value="F:2-dehydropantoate 2-reductase activity"/>
    <property type="evidence" value="ECO:0007669"/>
    <property type="project" value="UniProtKB-EC"/>
</dbReference>
<dbReference type="SUPFAM" id="SSF48179">
    <property type="entry name" value="6-phosphogluconate dehydrogenase C-terminal domain-like"/>
    <property type="match status" value="1"/>
</dbReference>
<dbReference type="UniPathway" id="UPA00028">
    <property type="reaction ID" value="UER00004"/>
</dbReference>
<evidence type="ECO:0000256" key="3">
    <source>
        <dbReference type="ARBA" id="ARBA00013014"/>
    </source>
</evidence>
<comment type="caution">
    <text evidence="13">The sequence shown here is derived from an EMBL/GenBank/DDBJ whole genome shotgun (WGS) entry which is preliminary data.</text>
</comment>
<accession>A0A437RHU6</accession>
<evidence type="ECO:0000256" key="5">
    <source>
        <dbReference type="ARBA" id="ARBA00022655"/>
    </source>
</evidence>
<dbReference type="Pfam" id="PF08546">
    <property type="entry name" value="ApbA_C"/>
    <property type="match status" value="1"/>
</dbReference>
<dbReference type="InterPro" id="IPR050838">
    <property type="entry name" value="Ketopantoate_reductase"/>
</dbReference>
<gene>
    <name evidence="13" type="ORF">EOE66_10940</name>
</gene>
<dbReference type="Gene3D" id="1.10.1040.10">
    <property type="entry name" value="N-(1-d-carboxylethyl)-l-norvaline Dehydrogenase, domain 2"/>
    <property type="match status" value="1"/>
</dbReference>
<comment type="similarity">
    <text evidence="2 10">Belongs to the ketopantoate reductase family.</text>
</comment>
<evidence type="ECO:0000259" key="12">
    <source>
        <dbReference type="Pfam" id="PF08546"/>
    </source>
</evidence>
<dbReference type="GO" id="GO:0050661">
    <property type="term" value="F:NADP binding"/>
    <property type="evidence" value="ECO:0007669"/>
    <property type="project" value="TreeGrafter"/>
</dbReference>
<evidence type="ECO:0000256" key="9">
    <source>
        <dbReference type="ARBA" id="ARBA00048793"/>
    </source>
</evidence>
<evidence type="ECO:0000256" key="4">
    <source>
        <dbReference type="ARBA" id="ARBA00019465"/>
    </source>
</evidence>
<dbReference type="InterPro" id="IPR013752">
    <property type="entry name" value="KPA_reductase"/>
</dbReference>
<feature type="domain" description="Ketopantoate reductase C-terminal" evidence="12">
    <location>
        <begin position="181"/>
        <end position="318"/>
    </location>
</feature>
<evidence type="ECO:0000256" key="2">
    <source>
        <dbReference type="ARBA" id="ARBA00007870"/>
    </source>
</evidence>
<dbReference type="InterPro" id="IPR008927">
    <property type="entry name" value="6-PGluconate_DH-like_C_sf"/>
</dbReference>
<dbReference type="NCBIfam" id="NF006083">
    <property type="entry name" value="PRK08229.1"/>
    <property type="match status" value="1"/>
</dbReference>
<dbReference type="AlphaFoldDB" id="A0A437RHU6"/>
<dbReference type="InterPro" id="IPR013332">
    <property type="entry name" value="KPR_N"/>
</dbReference>
<keyword evidence="5 10" id="KW-0566">Pantothenate biosynthesis</keyword>
<dbReference type="NCBIfam" id="TIGR00745">
    <property type="entry name" value="apbA_panE"/>
    <property type="match status" value="1"/>
</dbReference>
<comment type="function">
    <text evidence="10">Catalyzes the NADPH-dependent reduction of ketopantoate into pantoic acid.</text>
</comment>
<dbReference type="RefSeq" id="WP_128228713.1">
    <property type="nucleotide sequence ID" value="NZ_SACR01000003.1"/>
</dbReference>
<protein>
    <recommendedName>
        <fullName evidence="4 10">2-dehydropantoate 2-reductase</fullName>
        <ecNumber evidence="3 10">1.1.1.169</ecNumber>
    </recommendedName>
    <alternativeName>
        <fullName evidence="8 10">Ketopantoate reductase</fullName>
    </alternativeName>
</protein>
<dbReference type="GO" id="GO:0015940">
    <property type="term" value="P:pantothenate biosynthetic process"/>
    <property type="evidence" value="ECO:0007669"/>
    <property type="project" value="UniProtKB-UniPathway"/>
</dbReference>
<keyword evidence="14" id="KW-1185">Reference proteome</keyword>
<comment type="pathway">
    <text evidence="1 10">Cofactor biosynthesis; (R)-pantothenate biosynthesis; (R)-pantoate from 3-methyl-2-oxobutanoate: step 2/2.</text>
</comment>
<name>A0A437RHU6_9BURK</name>
<evidence type="ECO:0000259" key="11">
    <source>
        <dbReference type="Pfam" id="PF02558"/>
    </source>
</evidence>
<dbReference type="Pfam" id="PF02558">
    <property type="entry name" value="ApbA"/>
    <property type="match status" value="1"/>
</dbReference>
<evidence type="ECO:0000256" key="6">
    <source>
        <dbReference type="ARBA" id="ARBA00022857"/>
    </source>
</evidence>
<dbReference type="Proteomes" id="UP000285575">
    <property type="component" value="Unassembled WGS sequence"/>
</dbReference>
<evidence type="ECO:0000313" key="13">
    <source>
        <dbReference type="EMBL" id="RVU46350.1"/>
    </source>
</evidence>
<dbReference type="InterPro" id="IPR003710">
    <property type="entry name" value="ApbA"/>
</dbReference>
<organism evidence="13 14">
    <name type="scientific">Rubrivivax rivuli</name>
    <dbReference type="NCBI Taxonomy" id="1862385"/>
    <lineage>
        <taxon>Bacteria</taxon>
        <taxon>Pseudomonadati</taxon>
        <taxon>Pseudomonadota</taxon>
        <taxon>Betaproteobacteria</taxon>
        <taxon>Burkholderiales</taxon>
        <taxon>Sphaerotilaceae</taxon>
        <taxon>Rubrivivax</taxon>
    </lineage>
</organism>
<evidence type="ECO:0000256" key="7">
    <source>
        <dbReference type="ARBA" id="ARBA00023002"/>
    </source>
</evidence>
<dbReference type="SUPFAM" id="SSF51735">
    <property type="entry name" value="NAD(P)-binding Rossmann-fold domains"/>
    <property type="match status" value="1"/>
</dbReference>
<dbReference type="InterPro" id="IPR036291">
    <property type="entry name" value="NAD(P)-bd_dom_sf"/>
</dbReference>
<feature type="domain" description="Ketopantoate reductase N-terminal" evidence="11">
    <location>
        <begin position="9"/>
        <end position="154"/>
    </location>
</feature>
<keyword evidence="6 10" id="KW-0521">NADP</keyword>
<evidence type="ECO:0000313" key="14">
    <source>
        <dbReference type="Proteomes" id="UP000285575"/>
    </source>
</evidence>
<dbReference type="EC" id="1.1.1.169" evidence="3 10"/>
<sequence>MSLPLPGPVLVMGAGSVGCYIGGQLLGAGADVHFVARPRVLQALREHGLTVTDLDGGRAHMPATALQVHGSVPAGLVPALVLLCVKTGATAQAAAELAAAVPAGTPVLSLQNGVANAEVGAAAAPTLAWLPGMVPFNIAELGPGHFHRGTTGPLAAQAAPALQPWVAVFQAAGLRLKLHDDLRPVQWGKLLLNLNNPVNALSGLPLRAELLDRDCRVVFATLQQEALAALRAAGITPAQMTALRPERLPLVLRLPNWLFTRVASRMLRIDEKARSSMADDLALRRPTEVDAICGAVVRLAQAHGLQAPRCSQMVSLLSVPEPVPLGGRGLRRALGL</sequence>
<dbReference type="PANTHER" id="PTHR43765:SF2">
    <property type="entry name" value="2-DEHYDROPANTOATE 2-REDUCTASE"/>
    <property type="match status" value="1"/>
</dbReference>
<keyword evidence="7 10" id="KW-0560">Oxidoreductase</keyword>